<evidence type="ECO:0000313" key="1">
    <source>
        <dbReference type="EMBL" id="PTX15101.1"/>
    </source>
</evidence>
<comment type="caution">
    <text evidence="1">The sequence shown here is derived from an EMBL/GenBank/DDBJ whole genome shotgun (WGS) entry which is preliminary data.</text>
</comment>
<dbReference type="Proteomes" id="UP000244225">
    <property type="component" value="Unassembled WGS sequence"/>
</dbReference>
<dbReference type="AlphaFoldDB" id="A0A2T5YEF7"/>
<reference evidence="1 2" key="1">
    <citation type="submission" date="2018-04" db="EMBL/GenBank/DDBJ databases">
        <title>Genomic Encyclopedia of Archaeal and Bacterial Type Strains, Phase II (KMG-II): from individual species to whole genera.</title>
        <authorList>
            <person name="Goeker M."/>
        </authorList>
    </citation>
    <scope>NUCLEOTIDE SEQUENCE [LARGE SCALE GENOMIC DNA]</scope>
    <source>
        <strain evidence="1 2">DSM 100162</strain>
    </source>
</reference>
<dbReference type="NCBIfam" id="TIGR03781">
    <property type="entry name" value="Bac_Flav_CT_K"/>
    <property type="match status" value="1"/>
</dbReference>
<protein>
    <submittedName>
        <fullName evidence="1">Conjugative transposon TraK protein</fullName>
    </submittedName>
</protein>
<sequence length="205" mass="23484">MFRKFQHIDSAFRYIRAFSLALVLSCAAVSSIAIYYSFRQVRAAQERIYILAGGKALEAFASGSRENLPVEAREHVRTFHQYFFTLSPDDKAIEATMARALYLADHSAKQAYDNLRESGYFSNLITGNISQEITIDSVQVDMGQAPLRFRCYAHQKLVRTTSVMTRNLITEGFLRPVSRSDNNPHGFLIERWTTLENKHLHTRAR</sequence>
<proteinExistence type="predicted"/>
<dbReference type="EMBL" id="QBKI01000009">
    <property type="protein sequence ID" value="PTX15101.1"/>
    <property type="molecule type" value="Genomic_DNA"/>
</dbReference>
<name>A0A2T5YEF7_9BACT</name>
<keyword evidence="2" id="KW-1185">Reference proteome</keyword>
<evidence type="ECO:0000313" key="2">
    <source>
        <dbReference type="Proteomes" id="UP000244225"/>
    </source>
</evidence>
<accession>A0A2T5YEF7</accession>
<dbReference type="OrthoDB" id="1039148at2"/>
<gene>
    <name evidence="1" type="ORF">C8N40_109199</name>
</gene>
<dbReference type="RefSeq" id="WP_108213099.1">
    <property type="nucleotide sequence ID" value="NZ_QBKI01000009.1"/>
</dbReference>
<organism evidence="1 2">
    <name type="scientific">Pontibacter mucosus</name>
    <dbReference type="NCBI Taxonomy" id="1649266"/>
    <lineage>
        <taxon>Bacteria</taxon>
        <taxon>Pseudomonadati</taxon>
        <taxon>Bacteroidota</taxon>
        <taxon>Cytophagia</taxon>
        <taxon>Cytophagales</taxon>
        <taxon>Hymenobacteraceae</taxon>
        <taxon>Pontibacter</taxon>
    </lineage>
</organism>
<dbReference type="InterPro" id="IPR022276">
    <property type="entry name" value="Conjug_transposon_TraK"/>
</dbReference>